<dbReference type="InterPro" id="IPR029614">
    <property type="entry name" value="CECR2"/>
</dbReference>
<feature type="domain" description="WHIM2" evidence="6">
    <location>
        <begin position="142"/>
        <end position="260"/>
    </location>
</feature>
<evidence type="ECO:0000256" key="2">
    <source>
        <dbReference type="ARBA" id="ARBA00023242"/>
    </source>
</evidence>
<dbReference type="GO" id="GO:0090537">
    <property type="term" value="C:CERF complex"/>
    <property type="evidence" value="ECO:0007669"/>
    <property type="project" value="InterPro"/>
</dbReference>
<name>A0A915JKA1_ROMCU</name>
<accession>A0A915JKA1</accession>
<dbReference type="GO" id="GO:0006338">
    <property type="term" value="P:chromatin remodeling"/>
    <property type="evidence" value="ECO:0007669"/>
    <property type="project" value="InterPro"/>
</dbReference>
<feature type="region of interest" description="Disordered" evidence="4">
    <location>
        <begin position="189"/>
        <end position="215"/>
    </location>
</feature>
<dbReference type="InterPro" id="IPR018501">
    <property type="entry name" value="DDT_dom"/>
</dbReference>
<organism evidence="7 8">
    <name type="scientific">Romanomermis culicivorax</name>
    <name type="common">Nematode worm</name>
    <dbReference type="NCBI Taxonomy" id="13658"/>
    <lineage>
        <taxon>Eukaryota</taxon>
        <taxon>Metazoa</taxon>
        <taxon>Ecdysozoa</taxon>
        <taxon>Nematoda</taxon>
        <taxon>Enoplea</taxon>
        <taxon>Dorylaimia</taxon>
        <taxon>Mermithida</taxon>
        <taxon>Mermithoidea</taxon>
        <taxon>Mermithidae</taxon>
        <taxon>Romanomermis</taxon>
    </lineage>
</organism>
<dbReference type="Proteomes" id="UP000887565">
    <property type="component" value="Unplaced"/>
</dbReference>
<dbReference type="OMA" id="CATENDW"/>
<sequence length="436" mass="50901">LRTYWELPAVAHFCSLFRSVFNLVDFDIEDLEDGLIIETESSAEGGRSSLIVDILVALLHGIVNKRSVSLLNYNQRLHEVLGVQWVSAGLGPNPLGIDREKASFHKLPLYPKLKLLHCLCEWRLEKLDVEALIKDFSGDSLRILPLGSDRNGLTYWYFYGTRLFCEEEELKIKISASYLSGTGKKNLEANDSGDYPMKEESMDTTPPSSVETPWDQPLLKAPEKTRWKLVCSTMEEWKQLAEKYENSRSEKEQSLYRVLTDDFLPAIETLFVEIFSELNLYFLRVTKLVMICILKNLDNRIIGFFVEALQEKEKARKMAELAPRRSSDRLEYKKLKQEQEDKILAEREAVEMERVAKLEQEKQRKMAAEQREQRAKLRQLERDKRQLLMSKAREERSQRLEMRKMRQEMLLQGKEIPAHLMNTTNDVMNDEELEEL</sequence>
<evidence type="ECO:0000259" key="6">
    <source>
        <dbReference type="Pfam" id="PF15613"/>
    </source>
</evidence>
<dbReference type="WBParaSite" id="nRc.2.0.1.t26471-RA">
    <property type="protein sequence ID" value="nRc.2.0.1.t26471-RA"/>
    <property type="gene ID" value="nRc.2.0.1.g26471"/>
</dbReference>
<evidence type="ECO:0000313" key="8">
    <source>
        <dbReference type="WBParaSite" id="nRc.2.0.1.t26471-RA"/>
    </source>
</evidence>
<dbReference type="PANTHER" id="PTHR47092">
    <property type="entry name" value="CAT EYE SYNDROME CRITICAL REGION PROTEIN 2"/>
    <property type="match status" value="1"/>
</dbReference>
<comment type="subcellular location">
    <subcellularLocation>
        <location evidence="1">Nucleus</location>
    </subcellularLocation>
</comment>
<keyword evidence="7" id="KW-1185">Reference proteome</keyword>
<evidence type="ECO:0000256" key="1">
    <source>
        <dbReference type="ARBA" id="ARBA00004123"/>
    </source>
</evidence>
<dbReference type="Pfam" id="PF02791">
    <property type="entry name" value="DDT"/>
    <property type="match status" value="1"/>
</dbReference>
<evidence type="ECO:0000259" key="5">
    <source>
        <dbReference type="Pfam" id="PF02791"/>
    </source>
</evidence>
<feature type="coiled-coil region" evidence="3">
    <location>
        <begin position="335"/>
        <end position="397"/>
    </location>
</feature>
<keyword evidence="3" id="KW-0175">Coiled coil</keyword>
<dbReference type="Pfam" id="PF15613">
    <property type="entry name" value="WSD"/>
    <property type="match status" value="1"/>
</dbReference>
<evidence type="ECO:0000256" key="3">
    <source>
        <dbReference type="SAM" id="Coils"/>
    </source>
</evidence>
<proteinExistence type="predicted"/>
<dbReference type="PANTHER" id="PTHR47092:SF1">
    <property type="entry name" value="CHROMATIN REMODELING REGULATOR CECR2"/>
    <property type="match status" value="1"/>
</dbReference>
<reference evidence="8" key="1">
    <citation type="submission" date="2022-11" db="UniProtKB">
        <authorList>
            <consortium name="WormBaseParasite"/>
        </authorList>
    </citation>
    <scope>IDENTIFICATION</scope>
</reference>
<dbReference type="AlphaFoldDB" id="A0A915JKA1"/>
<feature type="domain" description="DDT" evidence="5">
    <location>
        <begin position="10"/>
        <end position="64"/>
    </location>
</feature>
<evidence type="ECO:0000313" key="7">
    <source>
        <dbReference type="Proteomes" id="UP000887565"/>
    </source>
</evidence>
<protein>
    <submittedName>
        <fullName evidence="8">DDT domain-containing protein</fullName>
    </submittedName>
</protein>
<dbReference type="InterPro" id="IPR028941">
    <property type="entry name" value="WHIM2_dom"/>
</dbReference>
<evidence type="ECO:0000256" key="4">
    <source>
        <dbReference type="SAM" id="MobiDB-lite"/>
    </source>
</evidence>
<keyword evidence="2" id="KW-0539">Nucleus</keyword>